<dbReference type="InterPro" id="IPR017881">
    <property type="entry name" value="NirD"/>
</dbReference>
<evidence type="ECO:0000256" key="4">
    <source>
        <dbReference type="ARBA" id="ARBA00023002"/>
    </source>
</evidence>
<dbReference type="GO" id="GO:0008942">
    <property type="term" value="F:nitrite reductase [NAD(P)H] activity"/>
    <property type="evidence" value="ECO:0007669"/>
    <property type="project" value="InterPro"/>
</dbReference>
<evidence type="ECO:0000256" key="6">
    <source>
        <dbReference type="ARBA" id="ARBA00023088"/>
    </source>
</evidence>
<feature type="transmembrane region" description="Helical" evidence="8">
    <location>
        <begin position="279"/>
        <end position="298"/>
    </location>
</feature>
<name>A0AAT9HUM5_9ACTN</name>
<dbReference type="GO" id="GO:0042128">
    <property type="term" value="P:nitrate assimilation"/>
    <property type="evidence" value="ECO:0007669"/>
    <property type="project" value="UniProtKB-KW"/>
</dbReference>
<keyword evidence="8" id="KW-0812">Transmembrane</keyword>
<organism evidence="10">
    <name type="scientific">Streptomyces haneummycinicus</name>
    <dbReference type="NCBI Taxonomy" id="3074435"/>
    <lineage>
        <taxon>Bacteria</taxon>
        <taxon>Bacillati</taxon>
        <taxon>Actinomycetota</taxon>
        <taxon>Actinomycetes</taxon>
        <taxon>Kitasatosporales</taxon>
        <taxon>Streptomycetaceae</taxon>
        <taxon>Streptomyces</taxon>
    </lineage>
</organism>
<dbReference type="InterPro" id="IPR008613">
    <property type="entry name" value="Excalibur_Ca-bd_domain"/>
</dbReference>
<proteinExistence type="predicted"/>
<dbReference type="SUPFAM" id="SSF50022">
    <property type="entry name" value="ISP domain"/>
    <property type="match status" value="1"/>
</dbReference>
<evidence type="ECO:0000256" key="3">
    <source>
        <dbReference type="ARBA" id="ARBA00022729"/>
    </source>
</evidence>
<keyword evidence="8" id="KW-0472">Membrane</keyword>
<dbReference type="SMART" id="SM00894">
    <property type="entry name" value="Excalibur"/>
    <property type="match status" value="1"/>
</dbReference>
<feature type="compositionally biased region" description="Basic and acidic residues" evidence="7">
    <location>
        <begin position="243"/>
        <end position="261"/>
    </location>
</feature>
<keyword evidence="6" id="KW-0572">Peptidoglycan-anchor</keyword>
<keyword evidence="3" id="KW-0732">Signal</keyword>
<keyword evidence="4" id="KW-0560">Oxidoreductase</keyword>
<dbReference type="InterPro" id="IPR036922">
    <property type="entry name" value="Rieske_2Fe-2S_sf"/>
</dbReference>
<evidence type="ECO:0000259" key="9">
    <source>
        <dbReference type="PROSITE" id="PS50847"/>
    </source>
</evidence>
<evidence type="ECO:0000256" key="8">
    <source>
        <dbReference type="SAM" id="Phobius"/>
    </source>
</evidence>
<dbReference type="InterPro" id="IPR019931">
    <property type="entry name" value="LPXTG_anchor"/>
</dbReference>
<dbReference type="NCBIfam" id="TIGR01167">
    <property type="entry name" value="LPXTG_anchor"/>
    <property type="match status" value="1"/>
</dbReference>
<dbReference type="PANTHER" id="PTHR40562:SF1">
    <property type="entry name" value="NITRITE REDUCTASE (NADH) SMALL SUBUNIT"/>
    <property type="match status" value="1"/>
</dbReference>
<accession>A0AAT9HUM5</accession>
<dbReference type="EMBL" id="AP035768">
    <property type="protein sequence ID" value="BFO21290.1"/>
    <property type="molecule type" value="Genomic_DNA"/>
</dbReference>
<feature type="domain" description="Gram-positive cocci surface proteins LPxTG" evidence="9">
    <location>
        <begin position="268"/>
        <end position="306"/>
    </location>
</feature>
<reference evidence="10" key="1">
    <citation type="submission" date="2024-06" db="EMBL/GenBank/DDBJ databases">
        <authorList>
            <consortium name="consrtm"/>
            <person name="Uemura M."/>
            <person name="Terahara T."/>
        </authorList>
    </citation>
    <scope>NUCLEOTIDE SEQUENCE</scope>
    <source>
        <strain evidence="10">KM77-8</strain>
    </source>
</reference>
<keyword evidence="8" id="KW-1133">Transmembrane helix</keyword>
<dbReference type="Pfam" id="PF13806">
    <property type="entry name" value="Rieske_2"/>
    <property type="match status" value="1"/>
</dbReference>
<gene>
    <name evidence="10" type="ORF">SHKM778_76780</name>
</gene>
<keyword evidence="1" id="KW-0134">Cell wall</keyword>
<dbReference type="GO" id="GO:0051537">
    <property type="term" value="F:2 iron, 2 sulfur cluster binding"/>
    <property type="evidence" value="ECO:0007669"/>
    <property type="project" value="InterPro"/>
</dbReference>
<evidence type="ECO:0000256" key="1">
    <source>
        <dbReference type="ARBA" id="ARBA00022512"/>
    </source>
</evidence>
<dbReference type="InterPro" id="IPR012748">
    <property type="entry name" value="Rieske-like_NirD"/>
</dbReference>
<feature type="region of interest" description="Disordered" evidence="7">
    <location>
        <begin position="217"/>
        <end position="277"/>
    </location>
</feature>
<keyword evidence="5" id="KW-0534">Nitrate assimilation</keyword>
<dbReference type="Pfam" id="PF05901">
    <property type="entry name" value="Excalibur"/>
    <property type="match status" value="1"/>
</dbReference>
<dbReference type="Gene3D" id="2.102.10.10">
    <property type="entry name" value="Rieske [2Fe-2S] iron-sulphur domain"/>
    <property type="match status" value="1"/>
</dbReference>
<evidence type="ECO:0000256" key="7">
    <source>
        <dbReference type="SAM" id="MobiDB-lite"/>
    </source>
</evidence>
<protein>
    <recommendedName>
        <fullName evidence="9">Gram-positive cocci surface proteins LPxTG domain-containing protein</fullName>
    </recommendedName>
</protein>
<dbReference type="PANTHER" id="PTHR40562">
    <property type="match status" value="1"/>
</dbReference>
<evidence type="ECO:0000256" key="2">
    <source>
        <dbReference type="ARBA" id="ARBA00022525"/>
    </source>
</evidence>
<feature type="region of interest" description="Disordered" evidence="7">
    <location>
        <begin position="83"/>
        <end position="109"/>
    </location>
</feature>
<reference evidence="10" key="2">
    <citation type="submission" date="2024-07" db="EMBL/GenBank/DDBJ databases">
        <title>Streptomyces haneummycinica sp. nov., a new antibiotic-producing actinobacterium isolated from marine sediment.</title>
        <authorList>
            <person name="Uemura M."/>
            <person name="Hamada M."/>
            <person name="Hirano S."/>
            <person name="Kobayashi K."/>
            <person name="Ohshiro T."/>
            <person name="Kobayashi T."/>
            <person name="Terahara T."/>
        </authorList>
    </citation>
    <scope>NUCLEOTIDE SEQUENCE</scope>
    <source>
        <strain evidence="10">KM77-8</strain>
    </source>
</reference>
<dbReference type="PROSITE" id="PS51300">
    <property type="entry name" value="NIRD"/>
    <property type="match status" value="1"/>
</dbReference>
<dbReference type="AlphaFoldDB" id="A0AAT9HUM5"/>
<dbReference type="NCBIfam" id="NF041528">
    <property type="entry name" value="strep_LAETG"/>
    <property type="match status" value="1"/>
</dbReference>
<dbReference type="PROSITE" id="PS50847">
    <property type="entry name" value="GRAM_POS_ANCHORING"/>
    <property type="match status" value="1"/>
</dbReference>
<evidence type="ECO:0000256" key="5">
    <source>
        <dbReference type="ARBA" id="ARBA00023063"/>
    </source>
</evidence>
<evidence type="ECO:0000313" key="10">
    <source>
        <dbReference type="EMBL" id="BFO21290.1"/>
    </source>
</evidence>
<sequence length="306" mass="31701">MTPTLETTGLKVRLRLAGAWFTVCDLSTLLPGRGVAALLPDGSQAAVFTDRAGHLYAIDNRDPFTGAAVLSRGLTGTHQGHPFVASPPETTLRPANGPVPGRRDGPGDGVRGEGGVTGRAHLTIAESYSPVTSRSYHGSFISLTHHQNPSNFGHLVPSTRNRPIWGLSTMHPFRTSAAALLAALALAAVPATAVAHDGNTPFKNCPEAYKNGHANIPASSPHYGKHLDRDGDGIGCDQPPADFKPHEESTETGRTGSDGKEQSGGTDLAETGGSDSTPYIAAGGAAVVLLGGGVMIAARRRRGNTD</sequence>
<keyword evidence="2" id="KW-0964">Secreted</keyword>